<proteinExistence type="predicted"/>
<dbReference type="OrthoDB" id="3180815at2"/>
<sequence>MTRYILMVFAGACSFGILSTFVKLSYGEGYTAAEISLSQAFCGMLCLWALWAATGRTGSRTGVKLPWRERWRLLLTGVTIGLTTFVYYVSVKYIPASVAIVILMQFTWMGVLLDWIFFGKKPGVAEGVIMLLILLGAVLSGGWMKAGEWRISVTGILFALLAALLYAIYIVANSRVGKDVSPLQKSVVIMTGSTLGILLVNAPVLTAAHLDAGLLKWALFLALFGTIIPPVLFAKGIPRIGATTSAIVMTAELPVAILCSHFVLHEQLSTWQCMGILIMLLSIAGLQLRNKI</sequence>
<dbReference type="AlphaFoldDB" id="A0A3S1B1E9"/>
<name>A0A3S1B1E9_9BACT</name>
<accession>A0A3S1B1E9</accession>
<dbReference type="PANTHER" id="PTHR22911:SF137">
    <property type="entry name" value="SOLUTE CARRIER FAMILY 35 MEMBER G2-RELATED"/>
    <property type="match status" value="1"/>
</dbReference>
<dbReference type="InterPro" id="IPR000620">
    <property type="entry name" value="EamA_dom"/>
</dbReference>
<feature type="domain" description="EamA" evidence="1">
    <location>
        <begin position="154"/>
        <end position="285"/>
    </location>
</feature>
<comment type="caution">
    <text evidence="2">The sequence shown here is derived from an EMBL/GenBank/DDBJ whole genome shotgun (WGS) entry which is preliminary data.</text>
</comment>
<dbReference type="Proteomes" id="UP000281028">
    <property type="component" value="Unassembled WGS sequence"/>
</dbReference>
<dbReference type="InterPro" id="IPR037185">
    <property type="entry name" value="EmrE-like"/>
</dbReference>
<evidence type="ECO:0000313" key="3">
    <source>
        <dbReference type="Proteomes" id="UP000281028"/>
    </source>
</evidence>
<reference evidence="2" key="1">
    <citation type="submission" date="2020-05" db="EMBL/GenBank/DDBJ databases">
        <title>Chitinophaga laudate sp. nov., isolated from a tropical peat swamp.</title>
        <authorList>
            <person name="Goh C.B.S."/>
            <person name="Lee M.S."/>
            <person name="Parimannan S."/>
            <person name="Pasbakhsh P."/>
            <person name="Yule C.M."/>
            <person name="Rajandas H."/>
            <person name="Loke S."/>
            <person name="Croft L."/>
            <person name="Tan J.B.L."/>
        </authorList>
    </citation>
    <scope>NUCLEOTIDE SEQUENCE</scope>
    <source>
        <strain evidence="2">Mgbs1</strain>
    </source>
</reference>
<dbReference type="GO" id="GO:0016020">
    <property type="term" value="C:membrane"/>
    <property type="evidence" value="ECO:0007669"/>
    <property type="project" value="InterPro"/>
</dbReference>
<dbReference type="Pfam" id="PF00892">
    <property type="entry name" value="EamA"/>
    <property type="match status" value="2"/>
</dbReference>
<evidence type="ECO:0000313" key="2">
    <source>
        <dbReference type="EMBL" id="NSL86389.1"/>
    </source>
</evidence>
<protein>
    <submittedName>
        <fullName evidence="2">EamA family transporter</fullName>
    </submittedName>
</protein>
<evidence type="ECO:0000259" key="1">
    <source>
        <dbReference type="Pfam" id="PF00892"/>
    </source>
</evidence>
<keyword evidence="3" id="KW-1185">Reference proteome</keyword>
<dbReference type="PANTHER" id="PTHR22911">
    <property type="entry name" value="ACYL-MALONYL CONDENSING ENZYME-RELATED"/>
    <property type="match status" value="1"/>
</dbReference>
<feature type="domain" description="EamA" evidence="1">
    <location>
        <begin position="4"/>
        <end position="140"/>
    </location>
</feature>
<gene>
    <name evidence="2" type="ORF">ECE50_006090</name>
</gene>
<dbReference type="SUPFAM" id="SSF103481">
    <property type="entry name" value="Multidrug resistance efflux transporter EmrE"/>
    <property type="match status" value="2"/>
</dbReference>
<dbReference type="EMBL" id="RIAR02000001">
    <property type="protein sequence ID" value="NSL86389.1"/>
    <property type="molecule type" value="Genomic_DNA"/>
</dbReference>
<organism evidence="2 3">
    <name type="scientific">Chitinophaga solisilvae</name>
    <dbReference type="NCBI Taxonomy" id="1233460"/>
    <lineage>
        <taxon>Bacteria</taxon>
        <taxon>Pseudomonadati</taxon>
        <taxon>Bacteroidota</taxon>
        <taxon>Chitinophagia</taxon>
        <taxon>Chitinophagales</taxon>
        <taxon>Chitinophagaceae</taxon>
        <taxon>Chitinophaga</taxon>
    </lineage>
</organism>